<dbReference type="PANTHER" id="PTHR22925:SF3">
    <property type="entry name" value="GLYCOSYL HYDROLASE FAMILY PROTEIN 43"/>
    <property type="match status" value="1"/>
</dbReference>
<proteinExistence type="inferred from homology"/>
<keyword evidence="5" id="KW-0732">Signal</keyword>
<keyword evidence="7" id="KW-1185">Reference proteome</keyword>
<dbReference type="Proteomes" id="UP000297861">
    <property type="component" value="Unassembled WGS sequence"/>
</dbReference>
<dbReference type="STRING" id="1121485.GCA_000426485_02627"/>
<dbReference type="RefSeq" id="WP_035331740.1">
    <property type="nucleotide sequence ID" value="NZ_JAWZLG010000103.1"/>
</dbReference>
<dbReference type="GO" id="GO:0004553">
    <property type="term" value="F:hydrolase activity, hydrolyzing O-glycosyl compounds"/>
    <property type="evidence" value="ECO:0007669"/>
    <property type="project" value="InterPro"/>
</dbReference>
<comment type="similarity">
    <text evidence="1 4">Belongs to the glycosyl hydrolase 43 family.</text>
</comment>
<evidence type="ECO:0000313" key="7">
    <source>
        <dbReference type="Proteomes" id="UP000297861"/>
    </source>
</evidence>
<evidence type="ECO:0000313" key="6">
    <source>
        <dbReference type="EMBL" id="TFD97874.1"/>
    </source>
</evidence>
<evidence type="ECO:0000256" key="2">
    <source>
        <dbReference type="ARBA" id="ARBA00022801"/>
    </source>
</evidence>
<organism evidence="6 7">
    <name type="scientific">Dysgonomonas capnocytophagoides</name>
    <dbReference type="NCBI Taxonomy" id="45254"/>
    <lineage>
        <taxon>Bacteria</taxon>
        <taxon>Pseudomonadati</taxon>
        <taxon>Bacteroidota</taxon>
        <taxon>Bacteroidia</taxon>
        <taxon>Bacteroidales</taxon>
        <taxon>Dysgonomonadaceae</taxon>
        <taxon>Dysgonomonas</taxon>
    </lineage>
</organism>
<gene>
    <name evidence="6" type="ORF">E2605_04455</name>
</gene>
<protein>
    <submittedName>
        <fullName evidence="6">Glycosyl hydrolase family 43</fullName>
    </submittedName>
</protein>
<evidence type="ECO:0000256" key="5">
    <source>
        <dbReference type="SAM" id="SignalP"/>
    </source>
</evidence>
<dbReference type="AlphaFoldDB" id="A0A4Y8L6V8"/>
<dbReference type="SUPFAM" id="SSF75005">
    <property type="entry name" value="Arabinanase/levansucrase/invertase"/>
    <property type="match status" value="1"/>
</dbReference>
<dbReference type="Pfam" id="PF04616">
    <property type="entry name" value="Glyco_hydro_43"/>
    <property type="match status" value="1"/>
</dbReference>
<dbReference type="PROSITE" id="PS51257">
    <property type="entry name" value="PROKAR_LIPOPROTEIN"/>
    <property type="match status" value="1"/>
</dbReference>
<sequence length="350" mass="39807">MKKQIFFYSIILLVIVACGQKKAPDAATEPNTKMIISGEEWLDTDGNRINAHGGGILYHDGTYYWYGEYKGDSTYWNPKVPSWECYRTEAGGVSCYSSKDLTNWKFEGVVLKPDTTDINSELHPSNVLERPKVIYNEKTKKFVMWLHVDSHDYAKAAAGVAISDSPSGNFEYLGSMRPNGQMSRDMTLFKDDDGKAYHIYSSEENKTLYISLLTDDYLKPAGQFTRNFIDQSREAPAVFKHQGKYYILSSGCTGWDPNQAEYAVADSMLGEWTVKGNPCSGKDADITFYGQSTNVLKIEGKENAYIAMFDKWNKTDLINSRYIWLPLHFKENGEIDIPWQTEWNIATAFK</sequence>
<dbReference type="GO" id="GO:0005975">
    <property type="term" value="P:carbohydrate metabolic process"/>
    <property type="evidence" value="ECO:0007669"/>
    <property type="project" value="InterPro"/>
</dbReference>
<dbReference type="Gene3D" id="2.115.10.20">
    <property type="entry name" value="Glycosyl hydrolase domain, family 43"/>
    <property type="match status" value="1"/>
</dbReference>
<feature type="chain" id="PRO_5021202298" evidence="5">
    <location>
        <begin position="24"/>
        <end position="350"/>
    </location>
</feature>
<dbReference type="PANTHER" id="PTHR22925">
    <property type="entry name" value="GLYCOSYL HYDROLASE 43 FAMILY MEMBER"/>
    <property type="match status" value="1"/>
</dbReference>
<dbReference type="EMBL" id="SOML01000002">
    <property type="protein sequence ID" value="TFD97874.1"/>
    <property type="molecule type" value="Genomic_DNA"/>
</dbReference>
<accession>A0A4Y8L6V8</accession>
<keyword evidence="3 4" id="KW-0326">Glycosidase</keyword>
<keyword evidence="2 4" id="KW-0378">Hydrolase</keyword>
<dbReference type="CDD" id="cd18825">
    <property type="entry name" value="GH43_CtGH43-like"/>
    <property type="match status" value="1"/>
</dbReference>
<feature type="signal peptide" evidence="5">
    <location>
        <begin position="1"/>
        <end position="23"/>
    </location>
</feature>
<evidence type="ECO:0000256" key="1">
    <source>
        <dbReference type="ARBA" id="ARBA00009865"/>
    </source>
</evidence>
<comment type="caution">
    <text evidence="6">The sequence shown here is derived from an EMBL/GenBank/DDBJ whole genome shotgun (WGS) entry which is preliminary data.</text>
</comment>
<reference evidence="6 7" key="1">
    <citation type="submission" date="2019-03" db="EMBL/GenBank/DDBJ databases">
        <title>San Antonio Military Medical Center submission to MRSN (WRAIR), pending publication.</title>
        <authorList>
            <person name="Blyth D.M."/>
            <person name="Mccarthy S.L."/>
            <person name="Schall S.E."/>
            <person name="Stam J.A."/>
            <person name="Ong A.C."/>
            <person name="Mcgann P.T."/>
        </authorList>
    </citation>
    <scope>NUCLEOTIDE SEQUENCE [LARGE SCALE GENOMIC DNA]</scope>
    <source>
        <strain evidence="6 7">MRSN571793</strain>
    </source>
</reference>
<evidence type="ECO:0000256" key="3">
    <source>
        <dbReference type="ARBA" id="ARBA00023295"/>
    </source>
</evidence>
<dbReference type="OrthoDB" id="273314at2"/>
<name>A0A4Y8L6V8_9BACT</name>
<evidence type="ECO:0000256" key="4">
    <source>
        <dbReference type="RuleBase" id="RU361187"/>
    </source>
</evidence>
<dbReference type="InterPro" id="IPR006710">
    <property type="entry name" value="Glyco_hydro_43"/>
</dbReference>
<dbReference type="InterPro" id="IPR023296">
    <property type="entry name" value="Glyco_hydro_beta-prop_sf"/>
</dbReference>